<gene>
    <name evidence="1" type="ORF">PAGA_a1682</name>
</gene>
<accession>A0ACA8DW68</accession>
<keyword evidence="2" id="KW-1185">Reference proteome</keyword>
<evidence type="ECO:0000313" key="1">
    <source>
        <dbReference type="EMBL" id="ATC82056.1"/>
    </source>
</evidence>
<name>A0ACA8DW68_9GAMM</name>
<proteinExistence type="predicted"/>
<reference evidence="1" key="1">
    <citation type="submission" date="2015-03" db="EMBL/GenBank/DDBJ databases">
        <authorList>
            <person name="Xie B.-B."/>
            <person name="Rong J.-C."/>
            <person name="Qin Q.-L."/>
            <person name="Zhang Y.-Z."/>
        </authorList>
    </citation>
    <scope>NUCLEOTIDE SEQUENCE</scope>
    <source>
        <strain evidence="1">DSM 14585</strain>
    </source>
</reference>
<sequence length="42" mass="4913">MSVIENNNFINNTLSAKVKLSQQTKSNDYDNIKLHTTRRVIY</sequence>
<protein>
    <submittedName>
        <fullName evidence="1">Uncharacterized protein</fullName>
    </submittedName>
</protein>
<organism evidence="1 2">
    <name type="scientific">Pseudoalteromonas agarivorans DSM 14585</name>
    <dbReference type="NCBI Taxonomy" id="1312369"/>
    <lineage>
        <taxon>Bacteria</taxon>
        <taxon>Pseudomonadati</taxon>
        <taxon>Pseudomonadota</taxon>
        <taxon>Gammaproteobacteria</taxon>
        <taxon>Alteromonadales</taxon>
        <taxon>Pseudoalteromonadaceae</taxon>
        <taxon>Pseudoalteromonas</taxon>
    </lineage>
</organism>
<dbReference type="Proteomes" id="UP000217277">
    <property type="component" value="Chromosome I"/>
</dbReference>
<evidence type="ECO:0000313" key="2">
    <source>
        <dbReference type="Proteomes" id="UP000217277"/>
    </source>
</evidence>
<dbReference type="EMBL" id="CP011011">
    <property type="protein sequence ID" value="ATC82056.1"/>
    <property type="molecule type" value="Genomic_DNA"/>
</dbReference>